<dbReference type="PANTHER" id="PTHR43690">
    <property type="entry name" value="NARDILYSIN"/>
    <property type="match status" value="1"/>
</dbReference>
<sequence length="186" mass="20967">MKQPFAHTSPKDHPFNRFTWGNNQSFSGQEPKALRDCAMKLFRKHFIGASMKLIIIDSESVNELEDSVIEYLSKLKRGQKINFVFSKDCESDQTDSVLSPTVMAFKRPVLTAIASAMKAEPTKQRFVDDWCRMLLLHGSLKMQPKPPPLVVAFQAASTKQMLVPDGPHGRGIFLPFMTSLGFNMAF</sequence>
<accession>A0A8S9QET1</accession>
<protein>
    <submittedName>
        <fullName evidence="2">Uncharacterized protein</fullName>
    </submittedName>
</protein>
<gene>
    <name evidence="2" type="ORF">F2Q69_00024790</name>
</gene>
<comment type="caution">
    <text evidence="2">The sequence shown here is derived from an EMBL/GenBank/DDBJ whole genome shotgun (WGS) entry which is preliminary data.</text>
</comment>
<dbReference type="Gene3D" id="3.30.830.10">
    <property type="entry name" value="Metalloenzyme, LuxS/M16 peptidase-like"/>
    <property type="match status" value="1"/>
</dbReference>
<dbReference type="EMBL" id="QGKX02001290">
    <property type="protein sequence ID" value="KAF3540296.1"/>
    <property type="molecule type" value="Genomic_DNA"/>
</dbReference>
<name>A0A8S9QET1_BRACR</name>
<dbReference type="Proteomes" id="UP000712600">
    <property type="component" value="Unassembled WGS sequence"/>
</dbReference>
<dbReference type="GO" id="GO:0005829">
    <property type="term" value="C:cytosol"/>
    <property type="evidence" value="ECO:0007669"/>
    <property type="project" value="TreeGrafter"/>
</dbReference>
<feature type="region of interest" description="Disordered" evidence="1">
    <location>
        <begin position="1"/>
        <end position="24"/>
    </location>
</feature>
<evidence type="ECO:0000313" key="3">
    <source>
        <dbReference type="Proteomes" id="UP000712600"/>
    </source>
</evidence>
<proteinExistence type="predicted"/>
<reference evidence="2" key="1">
    <citation type="submission" date="2019-12" db="EMBL/GenBank/DDBJ databases">
        <title>Genome sequencing and annotation of Brassica cretica.</title>
        <authorList>
            <person name="Studholme D.J."/>
            <person name="Sarris P."/>
        </authorList>
    </citation>
    <scope>NUCLEOTIDE SEQUENCE</scope>
    <source>
        <strain evidence="2">PFS-109/04</strain>
        <tissue evidence="2">Leaf</tissue>
    </source>
</reference>
<evidence type="ECO:0000256" key="1">
    <source>
        <dbReference type="SAM" id="MobiDB-lite"/>
    </source>
</evidence>
<evidence type="ECO:0000313" key="2">
    <source>
        <dbReference type="EMBL" id="KAF3540296.1"/>
    </source>
</evidence>
<dbReference type="InterPro" id="IPR050626">
    <property type="entry name" value="Peptidase_M16"/>
</dbReference>
<dbReference type="AlphaFoldDB" id="A0A8S9QET1"/>
<organism evidence="2 3">
    <name type="scientific">Brassica cretica</name>
    <name type="common">Mustard</name>
    <dbReference type="NCBI Taxonomy" id="69181"/>
    <lineage>
        <taxon>Eukaryota</taxon>
        <taxon>Viridiplantae</taxon>
        <taxon>Streptophyta</taxon>
        <taxon>Embryophyta</taxon>
        <taxon>Tracheophyta</taxon>
        <taxon>Spermatophyta</taxon>
        <taxon>Magnoliopsida</taxon>
        <taxon>eudicotyledons</taxon>
        <taxon>Gunneridae</taxon>
        <taxon>Pentapetalae</taxon>
        <taxon>rosids</taxon>
        <taxon>malvids</taxon>
        <taxon>Brassicales</taxon>
        <taxon>Brassicaceae</taxon>
        <taxon>Brassiceae</taxon>
        <taxon>Brassica</taxon>
    </lineage>
</organism>
<dbReference type="PANTHER" id="PTHR43690:SF28">
    <property type="entry name" value="PEPTIDASE M16 N-TERMINAL DOMAIN-CONTAINING PROTEIN"/>
    <property type="match status" value="1"/>
</dbReference>